<gene>
    <name evidence="5" type="ORF">TCMB3V08_LOCUS6319</name>
</gene>
<evidence type="ECO:0000256" key="4">
    <source>
        <dbReference type="RuleBase" id="RU003330"/>
    </source>
</evidence>
<dbReference type="SUPFAM" id="SSF52540">
    <property type="entry name" value="P-loop containing nucleoside triphosphate hydrolases"/>
    <property type="match status" value="1"/>
</dbReference>
<sequence>MFLANFLRSISKLTMSSMKKPAVVFVLGGPGAGKGTQCANIVKEYGFVHLSAGDLLRAERNKPGSRYGEMIEEHIRNGGIVPVEVTCSLIEKVCAQRCLERGAAGSGRSDDNPESLKKRFQTYMNDTMPIIKFYEKRNLVCRVDASKPPDEVKWSDYI</sequence>
<keyword evidence="3 4" id="KW-0418">Kinase</keyword>
<proteinExistence type="inferred from homology"/>
<keyword evidence="1 4" id="KW-0808">Transferase</keyword>
<dbReference type="PANTHER" id="PTHR23359">
    <property type="entry name" value="NUCLEOTIDE KINASE"/>
    <property type="match status" value="1"/>
</dbReference>
<dbReference type="InterPro" id="IPR027417">
    <property type="entry name" value="P-loop_NTPase"/>
</dbReference>
<dbReference type="PRINTS" id="PR00094">
    <property type="entry name" value="ADENYLTKNASE"/>
</dbReference>
<reference evidence="5" key="1">
    <citation type="submission" date="2020-11" db="EMBL/GenBank/DDBJ databases">
        <authorList>
            <person name="Tran Van P."/>
        </authorList>
    </citation>
    <scope>NUCLEOTIDE SEQUENCE</scope>
</reference>
<dbReference type="HAMAP" id="MF_00235">
    <property type="entry name" value="Adenylate_kinase_Adk"/>
    <property type="match status" value="1"/>
</dbReference>
<dbReference type="Pfam" id="PF00406">
    <property type="entry name" value="ADK"/>
    <property type="match status" value="1"/>
</dbReference>
<dbReference type="GO" id="GO:0006139">
    <property type="term" value="P:nucleobase-containing compound metabolic process"/>
    <property type="evidence" value="ECO:0007669"/>
    <property type="project" value="InterPro"/>
</dbReference>
<dbReference type="Gene3D" id="3.40.50.300">
    <property type="entry name" value="P-loop containing nucleotide triphosphate hydrolases"/>
    <property type="match status" value="2"/>
</dbReference>
<evidence type="ECO:0000256" key="2">
    <source>
        <dbReference type="ARBA" id="ARBA00022741"/>
    </source>
</evidence>
<evidence type="ECO:0000313" key="5">
    <source>
        <dbReference type="EMBL" id="CAD7573688.1"/>
    </source>
</evidence>
<name>A0A7R9P8G9_TIMCA</name>
<comment type="similarity">
    <text evidence="4">Belongs to the adenylate kinase family.</text>
</comment>
<dbReference type="InterPro" id="IPR000850">
    <property type="entry name" value="Adenylat/UMP-CMP_kin"/>
</dbReference>
<dbReference type="CDD" id="cd01428">
    <property type="entry name" value="ADK"/>
    <property type="match status" value="1"/>
</dbReference>
<organism evidence="5">
    <name type="scientific">Timema californicum</name>
    <name type="common">California timema</name>
    <name type="synonym">Walking stick</name>
    <dbReference type="NCBI Taxonomy" id="61474"/>
    <lineage>
        <taxon>Eukaryota</taxon>
        <taxon>Metazoa</taxon>
        <taxon>Ecdysozoa</taxon>
        <taxon>Arthropoda</taxon>
        <taxon>Hexapoda</taxon>
        <taxon>Insecta</taxon>
        <taxon>Pterygota</taxon>
        <taxon>Neoptera</taxon>
        <taxon>Polyneoptera</taxon>
        <taxon>Phasmatodea</taxon>
        <taxon>Timematodea</taxon>
        <taxon>Timematoidea</taxon>
        <taxon>Timematidae</taxon>
        <taxon>Timema</taxon>
    </lineage>
</organism>
<dbReference type="GO" id="GO:0005524">
    <property type="term" value="F:ATP binding"/>
    <property type="evidence" value="ECO:0007669"/>
    <property type="project" value="InterPro"/>
</dbReference>
<keyword evidence="2" id="KW-0547">Nucleotide-binding</keyword>
<accession>A0A7R9P8G9</accession>
<protein>
    <submittedName>
        <fullName evidence="5">(California timema) hypothetical protein</fullName>
    </submittedName>
</protein>
<evidence type="ECO:0000256" key="1">
    <source>
        <dbReference type="ARBA" id="ARBA00022679"/>
    </source>
</evidence>
<dbReference type="GO" id="GO:0019205">
    <property type="term" value="F:nucleobase-containing compound kinase activity"/>
    <property type="evidence" value="ECO:0007669"/>
    <property type="project" value="InterPro"/>
</dbReference>
<evidence type="ECO:0000256" key="3">
    <source>
        <dbReference type="ARBA" id="ARBA00022777"/>
    </source>
</evidence>
<dbReference type="AlphaFoldDB" id="A0A7R9P8G9"/>
<dbReference type="EMBL" id="OE181776">
    <property type="protein sequence ID" value="CAD7573688.1"/>
    <property type="molecule type" value="Genomic_DNA"/>
</dbReference>